<keyword evidence="6" id="KW-0186">Copper</keyword>
<dbReference type="SUPFAM" id="SSF48056">
    <property type="entry name" value="Di-copper centre-containing domain"/>
    <property type="match status" value="1"/>
</dbReference>
<reference evidence="10 11" key="1">
    <citation type="journal article" date="2018" name="PLoS Genet.">
        <title>Population sequencing reveals clonal diversity and ancestral inbreeding in the grapevine cultivar Chardonnay.</title>
        <authorList>
            <person name="Roach M.J."/>
            <person name="Johnson D.L."/>
            <person name="Bohlmann J."/>
            <person name="van Vuuren H.J."/>
            <person name="Jones S.J."/>
            <person name="Pretorius I.S."/>
            <person name="Schmidt S.A."/>
            <person name="Borneman A.R."/>
        </authorList>
    </citation>
    <scope>NUCLEOTIDE SEQUENCE [LARGE SCALE GENOMIC DNA]</scope>
    <source>
        <strain evidence="11">cv. Chardonnay</strain>
        <tissue evidence="10">Leaf</tissue>
    </source>
</reference>
<dbReference type="Pfam" id="PF12142">
    <property type="entry name" value="PPO1_DWL"/>
    <property type="match status" value="1"/>
</dbReference>
<evidence type="ECO:0000256" key="7">
    <source>
        <dbReference type="ARBA" id="ARBA00023157"/>
    </source>
</evidence>
<dbReference type="InterPro" id="IPR008922">
    <property type="entry name" value="Di-copper_centre_dom_sf"/>
</dbReference>
<protein>
    <submittedName>
        <fullName evidence="10">Aureusidin synthase</fullName>
    </submittedName>
</protein>
<evidence type="ECO:0000259" key="8">
    <source>
        <dbReference type="PROSITE" id="PS00497"/>
    </source>
</evidence>
<dbReference type="GO" id="GO:0046872">
    <property type="term" value="F:metal ion binding"/>
    <property type="evidence" value="ECO:0007669"/>
    <property type="project" value="UniProtKB-KW"/>
</dbReference>
<evidence type="ECO:0000256" key="6">
    <source>
        <dbReference type="ARBA" id="ARBA00023008"/>
    </source>
</evidence>
<dbReference type="InterPro" id="IPR022740">
    <property type="entry name" value="Polyphenol_oxidase_C"/>
</dbReference>
<comment type="caution">
    <text evidence="10">The sequence shown here is derived from an EMBL/GenBank/DDBJ whole genome shotgun (WGS) entry which is preliminary data.</text>
</comment>
<dbReference type="InterPro" id="IPR022739">
    <property type="entry name" value="Polyphenol_oxidase_cen"/>
</dbReference>
<evidence type="ECO:0000256" key="5">
    <source>
        <dbReference type="ARBA" id="ARBA00023002"/>
    </source>
</evidence>
<dbReference type="InterPro" id="IPR002227">
    <property type="entry name" value="Tyrosinase_Cu-bd"/>
</dbReference>
<accession>A0A438EKY0</accession>
<evidence type="ECO:0000256" key="4">
    <source>
        <dbReference type="ARBA" id="ARBA00022784"/>
    </source>
</evidence>
<evidence type="ECO:0000259" key="9">
    <source>
        <dbReference type="PROSITE" id="PS00498"/>
    </source>
</evidence>
<keyword evidence="7" id="KW-1015">Disulfide bond</keyword>
<dbReference type="InterPro" id="IPR050316">
    <property type="entry name" value="Tyrosinase/Hemocyanin"/>
</dbReference>
<dbReference type="Pfam" id="PF12143">
    <property type="entry name" value="PPO1_KFDV"/>
    <property type="match status" value="2"/>
</dbReference>
<evidence type="ECO:0000256" key="2">
    <source>
        <dbReference type="ARBA" id="ARBA00009928"/>
    </source>
</evidence>
<feature type="domain" description="Tyrosinase copper-binding" evidence="8">
    <location>
        <begin position="181"/>
        <end position="198"/>
    </location>
</feature>
<keyword evidence="4" id="KW-0883">Thioether bond</keyword>
<dbReference type="PANTHER" id="PTHR11474">
    <property type="entry name" value="TYROSINASE FAMILY MEMBER"/>
    <property type="match status" value="1"/>
</dbReference>
<organism evidence="10 11">
    <name type="scientific">Vitis vinifera</name>
    <name type="common">Grape</name>
    <dbReference type="NCBI Taxonomy" id="29760"/>
    <lineage>
        <taxon>Eukaryota</taxon>
        <taxon>Viridiplantae</taxon>
        <taxon>Streptophyta</taxon>
        <taxon>Embryophyta</taxon>
        <taxon>Tracheophyta</taxon>
        <taxon>Spermatophyta</taxon>
        <taxon>Magnoliopsida</taxon>
        <taxon>eudicotyledons</taxon>
        <taxon>Gunneridae</taxon>
        <taxon>Pentapetalae</taxon>
        <taxon>rosids</taxon>
        <taxon>Vitales</taxon>
        <taxon>Vitaceae</taxon>
        <taxon>Viteae</taxon>
        <taxon>Vitis</taxon>
    </lineage>
</organism>
<sequence length="678" mass="77835">MEVGCGLLNREARRWGFGVTLTLMLCLSMRVYIHGVSEDQYAFMGDLKNMILGISVGEISPQHHDVDAKKHAKNVVSPNLTTCHESVPRPGLSVYCCPPKPESEEPFIDFQFPDLSSPLRLRRAAHLVDDDYIAKYRNAVSIMKSLPYDDPRSFLRQANLHCIYCTGAYKQKNSDIPLHVHRSWLFFPWHRMMLYFHERILGSLIGDDSFALPFWNWDNPDGMVIPEMYVTGSLVDTDRENSHLPPQVVDLNYNLQEKGLGPEEQIKINMALMYTQMVSGAKTTELFMGCPYKGGEGGFCEEPGTIELAPHNTLHDWTGTGLNPGREDMGSFYSAGRDPIFYGHHGNVDRLWEVWRRLQGEYYNSEITDTEWLDSYFFFHDEKRQLVRIKFQDVVNITRLRYAYEEVELPWLNARPRPSVPPKIARDILKMRDLDHKNNQELPSSPFLSADFGPHGRTLDTTIRVKVHRPKKHRSKKQKDFKEEEVMVVYGIEVKEDSYVKFDVYVNAVDETLMVGPEFREFAGTFVNIPIGVWPVMRRKSNLKLGISELLQDLEADEDESIWVTLIPRAEDWTNPHHCYAGTRINKEKLVLDCGIAEEISIEVLNETSKVAPEFIAFAGTFVSLPHGVWPVMRKSSLKLGISELLQDLEADEDESIWVTLVPRFNCMNITIDGIKIE</sequence>
<feature type="domain" description="Tyrosinase copper-binding" evidence="9">
    <location>
        <begin position="338"/>
        <end position="349"/>
    </location>
</feature>
<dbReference type="Pfam" id="PF00264">
    <property type="entry name" value="Tyrosinase"/>
    <property type="match status" value="1"/>
</dbReference>
<dbReference type="Proteomes" id="UP000288805">
    <property type="component" value="Unassembled WGS sequence"/>
</dbReference>
<keyword evidence="3" id="KW-0479">Metal-binding</keyword>
<dbReference type="Gene3D" id="1.10.1280.10">
    <property type="entry name" value="Di-copper center containing domain from catechol oxidase"/>
    <property type="match status" value="1"/>
</dbReference>
<comment type="cofactor">
    <cofactor evidence="1">
        <name>Cu(2+)</name>
        <dbReference type="ChEBI" id="CHEBI:29036"/>
    </cofactor>
</comment>
<dbReference type="PRINTS" id="PR00092">
    <property type="entry name" value="TYROSINASE"/>
</dbReference>
<name>A0A438EKY0_VITVI</name>
<gene>
    <name evidence="10" type="primary">AS1_3</name>
    <name evidence="10" type="ORF">CK203_069658</name>
</gene>
<evidence type="ECO:0000256" key="1">
    <source>
        <dbReference type="ARBA" id="ARBA00001973"/>
    </source>
</evidence>
<evidence type="ECO:0000313" key="10">
    <source>
        <dbReference type="EMBL" id="RVW48288.1"/>
    </source>
</evidence>
<dbReference type="AlphaFoldDB" id="A0A438EKY0"/>
<dbReference type="GO" id="GO:0004097">
    <property type="term" value="F:catechol oxidase activity"/>
    <property type="evidence" value="ECO:0007669"/>
    <property type="project" value="InterPro"/>
</dbReference>
<evidence type="ECO:0000256" key="3">
    <source>
        <dbReference type="ARBA" id="ARBA00022723"/>
    </source>
</evidence>
<dbReference type="EMBL" id="QGNW01001255">
    <property type="protein sequence ID" value="RVW48288.1"/>
    <property type="molecule type" value="Genomic_DNA"/>
</dbReference>
<dbReference type="PANTHER" id="PTHR11474:SF128">
    <property type="entry name" value="AUREUSIDIN SYNTHASE-LIKE"/>
    <property type="match status" value="1"/>
</dbReference>
<evidence type="ECO:0000313" key="11">
    <source>
        <dbReference type="Proteomes" id="UP000288805"/>
    </source>
</evidence>
<dbReference type="PROSITE" id="PS00497">
    <property type="entry name" value="TYROSINASE_1"/>
    <property type="match status" value="1"/>
</dbReference>
<keyword evidence="5" id="KW-0560">Oxidoreductase</keyword>
<dbReference type="PROSITE" id="PS00498">
    <property type="entry name" value="TYROSINASE_2"/>
    <property type="match status" value="1"/>
</dbReference>
<proteinExistence type="inferred from homology"/>
<comment type="similarity">
    <text evidence="2">Belongs to the tyrosinase family.</text>
</comment>